<dbReference type="GO" id="GO:0018104">
    <property type="term" value="P:peptidoglycan-protein cross-linking"/>
    <property type="evidence" value="ECO:0007669"/>
    <property type="project" value="TreeGrafter"/>
</dbReference>
<dbReference type="InterPro" id="IPR050979">
    <property type="entry name" value="LD-transpeptidase"/>
</dbReference>
<dbReference type="PANTHER" id="PTHR30582">
    <property type="entry name" value="L,D-TRANSPEPTIDASE"/>
    <property type="match status" value="1"/>
</dbReference>
<accession>A0A1H4GA18</accession>
<comment type="pathway">
    <text evidence="1 7">Cell wall biogenesis; peptidoglycan biosynthesis.</text>
</comment>
<dbReference type="STRING" id="150146.SAMN05443667_11917"/>
<dbReference type="CDD" id="cd16913">
    <property type="entry name" value="YkuD_like"/>
    <property type="match status" value="1"/>
</dbReference>
<name>A0A1H4GA18_9FLAO</name>
<dbReference type="SUPFAM" id="SSF141523">
    <property type="entry name" value="L,D-transpeptidase catalytic domain-like"/>
    <property type="match status" value="1"/>
</dbReference>
<dbReference type="Pfam" id="PF03734">
    <property type="entry name" value="YkuD"/>
    <property type="match status" value="1"/>
</dbReference>
<keyword evidence="4 7" id="KW-0133">Cell shape</keyword>
<dbReference type="RefSeq" id="WP_091093866.1">
    <property type="nucleotide sequence ID" value="NZ_FNRD01000019.1"/>
</dbReference>
<dbReference type="Proteomes" id="UP000198951">
    <property type="component" value="Unassembled WGS sequence"/>
</dbReference>
<keyword evidence="5 7" id="KW-0573">Peptidoglycan synthesis</keyword>
<evidence type="ECO:0000256" key="2">
    <source>
        <dbReference type="ARBA" id="ARBA00005992"/>
    </source>
</evidence>
<dbReference type="GO" id="GO:0008360">
    <property type="term" value="P:regulation of cell shape"/>
    <property type="evidence" value="ECO:0007669"/>
    <property type="project" value="UniProtKB-UniRule"/>
</dbReference>
<comment type="similarity">
    <text evidence="2">Belongs to the YkuD family.</text>
</comment>
<keyword evidence="6 7" id="KW-0961">Cell wall biogenesis/degradation</keyword>
<dbReference type="PROSITE" id="PS52029">
    <property type="entry name" value="LD_TPASE"/>
    <property type="match status" value="1"/>
</dbReference>
<evidence type="ECO:0000256" key="1">
    <source>
        <dbReference type="ARBA" id="ARBA00004752"/>
    </source>
</evidence>
<evidence type="ECO:0000313" key="10">
    <source>
        <dbReference type="EMBL" id="SEB06503.1"/>
    </source>
</evidence>
<reference evidence="11" key="1">
    <citation type="submission" date="2016-10" db="EMBL/GenBank/DDBJ databases">
        <authorList>
            <person name="Varghese N."/>
            <person name="Submissions S."/>
        </authorList>
    </citation>
    <scope>NUCLEOTIDE SEQUENCE [LARGE SCALE GENOMIC DNA]</scope>
    <source>
        <strain evidence="11">DSM 22376</strain>
    </source>
</reference>
<evidence type="ECO:0000256" key="6">
    <source>
        <dbReference type="ARBA" id="ARBA00023316"/>
    </source>
</evidence>
<keyword evidence="11" id="KW-1185">Reference proteome</keyword>
<evidence type="ECO:0000256" key="7">
    <source>
        <dbReference type="PROSITE-ProRule" id="PRU01373"/>
    </source>
</evidence>
<dbReference type="UniPathway" id="UPA00219"/>
<keyword evidence="3" id="KW-0808">Transferase</keyword>
<dbReference type="OrthoDB" id="9809748at2"/>
<dbReference type="GO" id="GO:0005576">
    <property type="term" value="C:extracellular region"/>
    <property type="evidence" value="ECO:0007669"/>
    <property type="project" value="TreeGrafter"/>
</dbReference>
<feature type="active site" description="Proton donor/acceptor" evidence="7">
    <location>
        <position position="128"/>
    </location>
</feature>
<organism evidence="10 11">
    <name type="scientific">Flavobacterium gillisiae</name>
    <dbReference type="NCBI Taxonomy" id="150146"/>
    <lineage>
        <taxon>Bacteria</taxon>
        <taxon>Pseudomonadati</taxon>
        <taxon>Bacteroidota</taxon>
        <taxon>Flavobacteriia</taxon>
        <taxon>Flavobacteriales</taxon>
        <taxon>Flavobacteriaceae</taxon>
        <taxon>Flavobacterium</taxon>
    </lineage>
</organism>
<gene>
    <name evidence="10" type="ORF">SAMN05443667_11917</name>
</gene>
<dbReference type="InterPro" id="IPR005490">
    <property type="entry name" value="LD_TPept_cat_dom"/>
</dbReference>
<dbReference type="AlphaFoldDB" id="A0A1H4GA18"/>
<evidence type="ECO:0000256" key="5">
    <source>
        <dbReference type="ARBA" id="ARBA00022984"/>
    </source>
</evidence>
<dbReference type="Gene3D" id="2.40.440.10">
    <property type="entry name" value="L,D-transpeptidase catalytic domain-like"/>
    <property type="match status" value="1"/>
</dbReference>
<feature type="active site" description="Nucleophile" evidence="7">
    <location>
        <position position="144"/>
    </location>
</feature>
<evidence type="ECO:0000259" key="9">
    <source>
        <dbReference type="PROSITE" id="PS52029"/>
    </source>
</evidence>
<dbReference type="GO" id="GO:0071555">
    <property type="term" value="P:cell wall organization"/>
    <property type="evidence" value="ECO:0007669"/>
    <property type="project" value="UniProtKB-UniRule"/>
</dbReference>
<proteinExistence type="inferred from homology"/>
<keyword evidence="8" id="KW-1133">Transmembrane helix</keyword>
<feature type="transmembrane region" description="Helical" evidence="8">
    <location>
        <begin position="7"/>
        <end position="25"/>
    </location>
</feature>
<evidence type="ECO:0000256" key="3">
    <source>
        <dbReference type="ARBA" id="ARBA00022679"/>
    </source>
</evidence>
<keyword evidence="8" id="KW-0812">Transmembrane</keyword>
<sequence length="213" mass="23541">MVKKLNKLLIVFPLILLIGVSFWYYKELKTVKNASFIIINKADMTLSQYNYKGELLHKFSVATGKNFGDKTKVGDCKTPEGVFTIVEVVDASTWTHDFKDDELGTITGAYGPYFIRLLVPGQKGIGIHGTHDNTSLGKRASEGCIRLNNKDLTQLVENINTNAVVVITPGIDDVSINSNPNLSNNTDKEIKKEKTVVIKDNTLVAGNKLVLKK</sequence>
<keyword evidence="8" id="KW-0472">Membrane</keyword>
<evidence type="ECO:0000256" key="8">
    <source>
        <dbReference type="SAM" id="Phobius"/>
    </source>
</evidence>
<dbReference type="GO" id="GO:0071972">
    <property type="term" value="F:peptidoglycan L,D-transpeptidase activity"/>
    <property type="evidence" value="ECO:0007669"/>
    <property type="project" value="TreeGrafter"/>
</dbReference>
<dbReference type="InterPro" id="IPR038063">
    <property type="entry name" value="Transpep_catalytic_dom"/>
</dbReference>
<feature type="domain" description="L,D-TPase catalytic" evidence="9">
    <location>
        <begin position="35"/>
        <end position="168"/>
    </location>
</feature>
<dbReference type="EMBL" id="FNRD01000019">
    <property type="protein sequence ID" value="SEB06503.1"/>
    <property type="molecule type" value="Genomic_DNA"/>
</dbReference>
<dbReference type="GO" id="GO:0016740">
    <property type="term" value="F:transferase activity"/>
    <property type="evidence" value="ECO:0007669"/>
    <property type="project" value="UniProtKB-KW"/>
</dbReference>
<evidence type="ECO:0000313" key="11">
    <source>
        <dbReference type="Proteomes" id="UP000198951"/>
    </source>
</evidence>
<evidence type="ECO:0000256" key="4">
    <source>
        <dbReference type="ARBA" id="ARBA00022960"/>
    </source>
</evidence>
<protein>
    <submittedName>
        <fullName evidence="10">L,D-transpeptidase catalytic domain</fullName>
    </submittedName>
</protein>